<dbReference type="Gene3D" id="3.40.50.450">
    <property type="match status" value="1"/>
</dbReference>
<proteinExistence type="predicted"/>
<organism evidence="2 3">
    <name type="scientific">Reticulibacter mediterranei</name>
    <dbReference type="NCBI Taxonomy" id="2778369"/>
    <lineage>
        <taxon>Bacteria</taxon>
        <taxon>Bacillati</taxon>
        <taxon>Chloroflexota</taxon>
        <taxon>Ktedonobacteria</taxon>
        <taxon>Ktedonobacterales</taxon>
        <taxon>Reticulibacteraceae</taxon>
        <taxon>Reticulibacter</taxon>
    </lineage>
</organism>
<name>A0A8J3J1P9_9CHLR</name>
<evidence type="ECO:0000313" key="3">
    <source>
        <dbReference type="Proteomes" id="UP000597444"/>
    </source>
</evidence>
<dbReference type="InterPro" id="IPR050927">
    <property type="entry name" value="TRPM"/>
</dbReference>
<dbReference type="PANTHER" id="PTHR13800">
    <property type="entry name" value="TRANSIENT RECEPTOR POTENTIAL CATION CHANNEL, SUBFAMILY M, MEMBER 6"/>
    <property type="match status" value="1"/>
</dbReference>
<sequence length="232" mass="24152">MKINAVEHFADISELVSAFQYRPVVNVIGGGLPPAVSNYAAQLCEQAVVPTATACGACLVDGATDDGIMHVLGSAVHQAGSVVPLIGVTVEAKALWNTVDADSSKKRYSLEPHHDQVILTPGTSFGGETAWMQEVIHAITGQTHRSVAVLFSGGAITWREVYASLQNRRPVLVCQGTGRAADTLAAALQGGTIAEGCAPDFLGDLLAAKDLLKIIPNVASLQLALKDALLSS</sequence>
<accession>A0A8J3J1P9</accession>
<dbReference type="GO" id="GO:0099604">
    <property type="term" value="F:ligand-gated calcium channel activity"/>
    <property type="evidence" value="ECO:0007669"/>
    <property type="project" value="TreeGrafter"/>
</dbReference>
<gene>
    <name evidence="2" type="ORF">KSF_107850</name>
</gene>
<dbReference type="RefSeq" id="WP_220211324.1">
    <property type="nucleotide sequence ID" value="NZ_BNJK01000003.1"/>
</dbReference>
<dbReference type="GO" id="GO:0005886">
    <property type="term" value="C:plasma membrane"/>
    <property type="evidence" value="ECO:0007669"/>
    <property type="project" value="TreeGrafter"/>
</dbReference>
<keyword evidence="3" id="KW-1185">Reference proteome</keyword>
<dbReference type="Pfam" id="PF18171">
    <property type="entry name" value="LSDAT_prok"/>
    <property type="match status" value="1"/>
</dbReference>
<dbReference type="InterPro" id="IPR041482">
    <property type="entry name" value="LSDAT_prok"/>
</dbReference>
<dbReference type="Proteomes" id="UP000597444">
    <property type="component" value="Unassembled WGS sequence"/>
</dbReference>
<evidence type="ECO:0000259" key="1">
    <source>
        <dbReference type="Pfam" id="PF18171"/>
    </source>
</evidence>
<dbReference type="EMBL" id="BNJK01000003">
    <property type="protein sequence ID" value="GHP00738.1"/>
    <property type="molecule type" value="Genomic_DNA"/>
</dbReference>
<dbReference type="PANTHER" id="PTHR13800:SF12">
    <property type="entry name" value="TRANSIENT RECEPTOR POTENTIAL CATION CHANNEL SUBFAMILY M MEMBER-LIKE 2"/>
    <property type="match status" value="1"/>
</dbReference>
<dbReference type="AlphaFoldDB" id="A0A8J3J1P9"/>
<comment type="caution">
    <text evidence="2">The sequence shown here is derived from an EMBL/GenBank/DDBJ whole genome shotgun (WGS) entry which is preliminary data.</text>
</comment>
<feature type="domain" description="LSDAT prokaryote" evidence="1">
    <location>
        <begin position="22"/>
        <end position="195"/>
    </location>
</feature>
<reference evidence="2" key="1">
    <citation type="submission" date="2020-10" db="EMBL/GenBank/DDBJ databases">
        <title>Taxonomic study of unclassified bacteria belonging to the class Ktedonobacteria.</title>
        <authorList>
            <person name="Yabe S."/>
            <person name="Wang C.M."/>
            <person name="Zheng Y."/>
            <person name="Sakai Y."/>
            <person name="Cavaletti L."/>
            <person name="Monciardini P."/>
            <person name="Donadio S."/>
        </authorList>
    </citation>
    <scope>NUCLEOTIDE SEQUENCE</scope>
    <source>
        <strain evidence="2">ID150040</strain>
    </source>
</reference>
<protein>
    <recommendedName>
        <fullName evidence="1">LSDAT prokaryote domain-containing protein</fullName>
    </recommendedName>
</protein>
<evidence type="ECO:0000313" key="2">
    <source>
        <dbReference type="EMBL" id="GHP00738.1"/>
    </source>
</evidence>